<reference evidence="2 3" key="1">
    <citation type="journal article" date="2015" name="Sci. Rep.">
        <title>The power of single molecule real-time sequencing technology in the de novo assembly of a eukaryotic genome.</title>
        <authorList>
            <person name="Sakai H."/>
            <person name="Naito K."/>
            <person name="Ogiso-Tanaka E."/>
            <person name="Takahashi Y."/>
            <person name="Iseki K."/>
            <person name="Muto C."/>
            <person name="Satou K."/>
            <person name="Teruya K."/>
            <person name="Shiroma A."/>
            <person name="Shimoji M."/>
            <person name="Hirano T."/>
            <person name="Itoh T."/>
            <person name="Kaga A."/>
            <person name="Tomooka N."/>
        </authorList>
    </citation>
    <scope>NUCLEOTIDE SEQUENCE [LARGE SCALE GENOMIC DNA]</scope>
    <source>
        <strain evidence="3">cv. Shumari</strain>
    </source>
</reference>
<proteinExistence type="predicted"/>
<dbReference type="OrthoDB" id="1382027at2759"/>
<accession>A0A0S3RMQ2</accession>
<feature type="compositionally biased region" description="Polar residues" evidence="1">
    <location>
        <begin position="11"/>
        <end position="23"/>
    </location>
</feature>
<dbReference type="Proteomes" id="UP000291084">
    <property type="component" value="Chromosome 3"/>
</dbReference>
<evidence type="ECO:0000313" key="3">
    <source>
        <dbReference type="Proteomes" id="UP000291084"/>
    </source>
</evidence>
<evidence type="ECO:0000313" key="2">
    <source>
        <dbReference type="EMBL" id="BAT81895.1"/>
    </source>
</evidence>
<name>A0A0S3RMQ2_PHAAN</name>
<dbReference type="EMBL" id="AP015036">
    <property type="protein sequence ID" value="BAT81895.1"/>
    <property type="molecule type" value="Genomic_DNA"/>
</dbReference>
<feature type="compositionally biased region" description="Basic and acidic residues" evidence="1">
    <location>
        <begin position="1"/>
        <end position="10"/>
    </location>
</feature>
<keyword evidence="3" id="KW-1185">Reference proteome</keyword>
<evidence type="ECO:0000256" key="1">
    <source>
        <dbReference type="SAM" id="MobiDB-lite"/>
    </source>
</evidence>
<sequence length="112" mass="12547">MEDMVHDALRQNESWQASTSNNIEEAPNEETQRFFNFLLDANQPLYGGASDSKLSMCVRLLACKSNWNIPNQGIDFIAKMVMDATPIKSGLPKTYYDAKKVCIKVGITIAED</sequence>
<dbReference type="AlphaFoldDB" id="A0A0S3RMQ2"/>
<feature type="region of interest" description="Disordered" evidence="1">
    <location>
        <begin position="1"/>
        <end position="26"/>
    </location>
</feature>
<gene>
    <name evidence="2" type="primary">Vigan.03G180500</name>
    <name evidence="2" type="ORF">VIGAN_03180500</name>
</gene>
<protein>
    <submittedName>
        <fullName evidence="2">Uncharacterized protein</fullName>
    </submittedName>
</protein>
<organism evidence="2 3">
    <name type="scientific">Vigna angularis var. angularis</name>
    <dbReference type="NCBI Taxonomy" id="157739"/>
    <lineage>
        <taxon>Eukaryota</taxon>
        <taxon>Viridiplantae</taxon>
        <taxon>Streptophyta</taxon>
        <taxon>Embryophyta</taxon>
        <taxon>Tracheophyta</taxon>
        <taxon>Spermatophyta</taxon>
        <taxon>Magnoliopsida</taxon>
        <taxon>eudicotyledons</taxon>
        <taxon>Gunneridae</taxon>
        <taxon>Pentapetalae</taxon>
        <taxon>rosids</taxon>
        <taxon>fabids</taxon>
        <taxon>Fabales</taxon>
        <taxon>Fabaceae</taxon>
        <taxon>Papilionoideae</taxon>
        <taxon>50 kb inversion clade</taxon>
        <taxon>NPAAA clade</taxon>
        <taxon>indigoferoid/millettioid clade</taxon>
        <taxon>Phaseoleae</taxon>
        <taxon>Vigna</taxon>
    </lineage>
</organism>